<proteinExistence type="predicted"/>
<dbReference type="Proteomes" id="UP000315471">
    <property type="component" value="Unassembled WGS sequence"/>
</dbReference>
<keyword evidence="2" id="KW-1185">Reference proteome</keyword>
<sequence>MIDLSFCNPNDVAYYLRSVPGSVSDDVVRNLLFGLAADAHRTGAVDAWGLRDIGWAAYESDPTAPPDHWGLDLDLAIETHIDGFATIVDVDTAVAEAVETITPYINALPPVLTRG</sequence>
<accession>A0A5C6DLP2</accession>
<dbReference type="EMBL" id="SJPY01000008">
    <property type="protein sequence ID" value="TWU36737.1"/>
    <property type="molecule type" value="Genomic_DNA"/>
</dbReference>
<reference evidence="1 2" key="1">
    <citation type="submission" date="2019-02" db="EMBL/GenBank/DDBJ databases">
        <title>Deep-cultivation of Planctomycetes and their phenomic and genomic characterization uncovers novel biology.</title>
        <authorList>
            <person name="Wiegand S."/>
            <person name="Jogler M."/>
            <person name="Boedeker C."/>
            <person name="Pinto D."/>
            <person name="Vollmers J."/>
            <person name="Rivas-Marin E."/>
            <person name="Kohn T."/>
            <person name="Peeters S.H."/>
            <person name="Heuer A."/>
            <person name="Rast P."/>
            <person name="Oberbeckmann S."/>
            <person name="Bunk B."/>
            <person name="Jeske O."/>
            <person name="Meyerdierks A."/>
            <person name="Storesund J.E."/>
            <person name="Kallscheuer N."/>
            <person name="Luecker S."/>
            <person name="Lage O.M."/>
            <person name="Pohl T."/>
            <person name="Merkel B.J."/>
            <person name="Hornburger P."/>
            <person name="Mueller R.-W."/>
            <person name="Bruemmer F."/>
            <person name="Labrenz M."/>
            <person name="Spormann A.M."/>
            <person name="Op Den Camp H."/>
            <person name="Overmann J."/>
            <person name="Amann R."/>
            <person name="Jetten M.S.M."/>
            <person name="Mascher T."/>
            <person name="Medema M.H."/>
            <person name="Devos D.P."/>
            <person name="Kaster A.-K."/>
            <person name="Ovreas L."/>
            <person name="Rohde M."/>
            <person name="Galperin M.Y."/>
            <person name="Jogler C."/>
        </authorList>
    </citation>
    <scope>NUCLEOTIDE SEQUENCE [LARGE SCALE GENOMIC DNA]</scope>
    <source>
        <strain evidence="1 2">Q31b</strain>
    </source>
</reference>
<organism evidence="1 2">
    <name type="scientific">Novipirellula aureliae</name>
    <dbReference type="NCBI Taxonomy" id="2527966"/>
    <lineage>
        <taxon>Bacteria</taxon>
        <taxon>Pseudomonadati</taxon>
        <taxon>Planctomycetota</taxon>
        <taxon>Planctomycetia</taxon>
        <taxon>Pirellulales</taxon>
        <taxon>Pirellulaceae</taxon>
        <taxon>Novipirellula</taxon>
    </lineage>
</organism>
<dbReference type="AlphaFoldDB" id="A0A5C6DLP2"/>
<name>A0A5C6DLP2_9BACT</name>
<gene>
    <name evidence="1" type="ORF">Q31b_50190</name>
</gene>
<evidence type="ECO:0000313" key="1">
    <source>
        <dbReference type="EMBL" id="TWU36737.1"/>
    </source>
</evidence>
<protein>
    <submittedName>
        <fullName evidence="1">Uncharacterized protein</fullName>
    </submittedName>
</protein>
<comment type="caution">
    <text evidence="1">The sequence shown here is derived from an EMBL/GenBank/DDBJ whole genome shotgun (WGS) entry which is preliminary data.</text>
</comment>
<evidence type="ECO:0000313" key="2">
    <source>
        <dbReference type="Proteomes" id="UP000315471"/>
    </source>
</evidence>